<feature type="region of interest" description="Disordered" evidence="1">
    <location>
        <begin position="1"/>
        <end position="29"/>
    </location>
</feature>
<dbReference type="EMBL" id="JAACJK010000072">
    <property type="protein sequence ID" value="KAF5334301.1"/>
    <property type="molecule type" value="Genomic_DNA"/>
</dbReference>
<evidence type="ECO:0000313" key="3">
    <source>
        <dbReference type="Proteomes" id="UP000541558"/>
    </source>
</evidence>
<keyword evidence="3" id="KW-1185">Reference proteome</keyword>
<proteinExistence type="predicted"/>
<evidence type="ECO:0000256" key="1">
    <source>
        <dbReference type="SAM" id="MobiDB-lite"/>
    </source>
</evidence>
<protein>
    <submittedName>
        <fullName evidence="2">Uncharacterized protein</fullName>
    </submittedName>
</protein>
<dbReference type="AlphaFoldDB" id="A0A8H5FEY4"/>
<dbReference type="Proteomes" id="UP000541558">
    <property type="component" value="Unassembled WGS sequence"/>
</dbReference>
<comment type="caution">
    <text evidence="2">The sequence shown here is derived from an EMBL/GenBank/DDBJ whole genome shotgun (WGS) entry which is preliminary data.</text>
</comment>
<sequence>MDSFTTISIASKAPATDIPSDNEGTGSGQGSGGYCVIFAKDISAVVPSDEEVPVAEPHRHPPILLVTPSTFARLSRPLTVQSPPPSYRILSSLFIDRHAGALVALIIIP</sequence>
<organism evidence="2 3">
    <name type="scientific">Ephemerocybe angulata</name>
    <dbReference type="NCBI Taxonomy" id="980116"/>
    <lineage>
        <taxon>Eukaryota</taxon>
        <taxon>Fungi</taxon>
        <taxon>Dikarya</taxon>
        <taxon>Basidiomycota</taxon>
        <taxon>Agaricomycotina</taxon>
        <taxon>Agaricomycetes</taxon>
        <taxon>Agaricomycetidae</taxon>
        <taxon>Agaricales</taxon>
        <taxon>Agaricineae</taxon>
        <taxon>Psathyrellaceae</taxon>
        <taxon>Ephemerocybe</taxon>
    </lineage>
</organism>
<name>A0A8H5FEY4_9AGAR</name>
<accession>A0A8H5FEY4</accession>
<gene>
    <name evidence="2" type="ORF">D9611_014155</name>
</gene>
<reference evidence="2 3" key="1">
    <citation type="journal article" date="2020" name="ISME J.">
        <title>Uncovering the hidden diversity of litter-decomposition mechanisms in mushroom-forming fungi.</title>
        <authorList>
            <person name="Floudas D."/>
            <person name="Bentzer J."/>
            <person name="Ahren D."/>
            <person name="Johansson T."/>
            <person name="Persson P."/>
            <person name="Tunlid A."/>
        </authorList>
    </citation>
    <scope>NUCLEOTIDE SEQUENCE [LARGE SCALE GENOMIC DNA]</scope>
    <source>
        <strain evidence="2 3">CBS 175.51</strain>
    </source>
</reference>
<evidence type="ECO:0000313" key="2">
    <source>
        <dbReference type="EMBL" id="KAF5334301.1"/>
    </source>
</evidence>